<proteinExistence type="predicted"/>
<keyword evidence="2" id="KW-1185">Reference proteome</keyword>
<reference evidence="1 2" key="1">
    <citation type="submission" date="2019-12" db="EMBL/GenBank/DDBJ databases">
        <authorList>
            <person name="Zhao J."/>
        </authorList>
    </citation>
    <scope>NUCLEOTIDE SEQUENCE [LARGE SCALE GENOMIC DNA]</scope>
    <source>
        <strain evidence="1 2">S-15</strain>
    </source>
</reference>
<dbReference type="EMBL" id="WWNE01000002">
    <property type="protein sequence ID" value="NBG64509.1"/>
    <property type="molecule type" value="Genomic_DNA"/>
</dbReference>
<accession>A0A6N9NFC7</accession>
<comment type="caution">
    <text evidence="1">The sequence shown here is derived from an EMBL/GenBank/DDBJ whole genome shotgun (WGS) entry which is preliminary data.</text>
</comment>
<dbReference type="RefSeq" id="WP_160630760.1">
    <property type="nucleotide sequence ID" value="NZ_WWNE01000002.1"/>
</dbReference>
<name>A0A6N9NFC7_9FLAO</name>
<dbReference type="Proteomes" id="UP000470771">
    <property type="component" value="Unassembled WGS sequence"/>
</dbReference>
<evidence type="ECO:0000313" key="1">
    <source>
        <dbReference type="EMBL" id="NBG64509.1"/>
    </source>
</evidence>
<protein>
    <submittedName>
        <fullName evidence="1">Uncharacterized protein</fullName>
    </submittedName>
</protein>
<sequence length="140" mass="16762">MSLLNFEKNTLLYYSMILLFMFGGCKKDNDLEDIYLTQKVSNISKEQYVIAKNISQIDCTTIKFEVEIQEDILPDKIKDNIDDYQVRFEDPFGKMIVVSDYNNQWAAAKCDEESEYKIMLYKKETREYTYPYIFTFRTIR</sequence>
<gene>
    <name evidence="1" type="ORF">GQN54_00175</name>
</gene>
<organism evidence="1 2">
    <name type="scientific">Acidiluteibacter ferrifornacis</name>
    <dbReference type="NCBI Taxonomy" id="2692424"/>
    <lineage>
        <taxon>Bacteria</taxon>
        <taxon>Pseudomonadati</taxon>
        <taxon>Bacteroidota</taxon>
        <taxon>Flavobacteriia</taxon>
        <taxon>Flavobacteriales</taxon>
        <taxon>Cryomorphaceae</taxon>
        <taxon>Acidiluteibacter</taxon>
    </lineage>
</organism>
<dbReference type="AlphaFoldDB" id="A0A6N9NFC7"/>
<evidence type="ECO:0000313" key="2">
    <source>
        <dbReference type="Proteomes" id="UP000470771"/>
    </source>
</evidence>